<dbReference type="InterPro" id="IPR044751">
    <property type="entry name" value="Ion_transp-like_CBS"/>
</dbReference>
<evidence type="ECO:0000256" key="5">
    <source>
        <dbReference type="ARBA" id="ARBA00022692"/>
    </source>
</evidence>
<dbReference type="PROSITE" id="PS51846">
    <property type="entry name" value="CNNM"/>
    <property type="match status" value="2"/>
</dbReference>
<comment type="similarity">
    <text evidence="2 13">Belongs to the ACDP family.</text>
</comment>
<feature type="transmembrane region" description="Helical" evidence="13">
    <location>
        <begin position="921"/>
        <end position="944"/>
    </location>
</feature>
<dbReference type="InterPro" id="IPR057492">
    <property type="entry name" value="Ig_CNNM1/2/4_N"/>
</dbReference>
<comment type="caution">
    <text evidence="13">Lacks conserved residue(s) required for the propagation of feature annotation.</text>
</comment>
<evidence type="ECO:0000259" key="18">
    <source>
        <dbReference type="PROSITE" id="PS51846"/>
    </source>
</evidence>
<evidence type="ECO:0000256" key="7">
    <source>
        <dbReference type="ARBA" id="ARBA00022989"/>
    </source>
</evidence>
<keyword evidence="15" id="KW-0732">Signal</keyword>
<evidence type="ECO:0000256" key="3">
    <source>
        <dbReference type="ARBA" id="ARBA00022448"/>
    </source>
</evidence>
<keyword evidence="5 12" id="KW-0812">Transmembrane</keyword>
<protein>
    <recommendedName>
        <fullName evidence="13">Metal transporter</fullName>
    </recommendedName>
</protein>
<keyword evidence="9 11" id="KW-0129">CBS domain</keyword>
<dbReference type="PROSITE" id="PS51371">
    <property type="entry name" value="CBS"/>
    <property type="match status" value="2"/>
</dbReference>
<dbReference type="GO" id="GO:0005886">
    <property type="term" value="C:plasma membrane"/>
    <property type="evidence" value="ECO:0007669"/>
    <property type="project" value="UniProtKB-SubCell"/>
</dbReference>
<evidence type="ECO:0000256" key="6">
    <source>
        <dbReference type="ARBA" id="ARBA00022737"/>
    </source>
</evidence>
<feature type="transmembrane region" description="Helical" evidence="13">
    <location>
        <begin position="893"/>
        <end position="915"/>
    </location>
</feature>
<feature type="domain" description="CNNM transmembrane" evidence="18">
    <location>
        <begin position="830"/>
        <end position="1011"/>
    </location>
</feature>
<keyword evidence="4" id="KW-1003">Cell membrane</keyword>
<feature type="domain" description="Cyclic nucleotide-binding" evidence="16">
    <location>
        <begin position="563"/>
        <end position="638"/>
    </location>
</feature>
<dbReference type="Gene3D" id="3.10.580.10">
    <property type="entry name" value="CBS-domain"/>
    <property type="match status" value="2"/>
</dbReference>
<evidence type="ECO:0000313" key="19">
    <source>
        <dbReference type="EMBL" id="CAH2274845.1"/>
    </source>
</evidence>
<reference evidence="19" key="1">
    <citation type="submission" date="2022-03" db="EMBL/GenBank/DDBJ databases">
        <authorList>
            <person name="Alioto T."/>
            <person name="Alioto T."/>
            <person name="Gomez Garrido J."/>
        </authorList>
    </citation>
    <scope>NUCLEOTIDE SEQUENCE</scope>
</reference>
<evidence type="ECO:0000256" key="12">
    <source>
        <dbReference type="PROSITE-ProRule" id="PRU01193"/>
    </source>
</evidence>
<evidence type="ECO:0000256" key="11">
    <source>
        <dbReference type="PROSITE-ProRule" id="PRU00703"/>
    </source>
</evidence>
<evidence type="ECO:0000256" key="4">
    <source>
        <dbReference type="ARBA" id="ARBA00022475"/>
    </source>
</evidence>
<evidence type="ECO:0000256" key="8">
    <source>
        <dbReference type="ARBA" id="ARBA00023065"/>
    </source>
</evidence>
<comment type="function">
    <text evidence="13">Metal transporter.</text>
</comment>
<dbReference type="Pfam" id="PF25562">
    <property type="entry name" value="CNBH_CNNM2_C"/>
    <property type="match status" value="2"/>
</dbReference>
<keyword evidence="3" id="KW-0813">Transport</keyword>
<dbReference type="EMBL" id="OW240914">
    <property type="protein sequence ID" value="CAH2274845.1"/>
    <property type="molecule type" value="Genomic_DNA"/>
</dbReference>
<evidence type="ECO:0000259" key="16">
    <source>
        <dbReference type="PROSITE" id="PS50042"/>
    </source>
</evidence>
<feature type="compositionally biased region" description="Polar residues" evidence="14">
    <location>
        <begin position="652"/>
        <end position="662"/>
    </location>
</feature>
<sequence>MAAPGAPHPGFLALLLSAVIVPAPSSAQNDSAAGSPELPLILGIRLEHSDPPARLSEAGELEVTEGSRLLLRLYGLNLRNDSAELLRFTEAVPGPQDNRSCERESPDLRGTGSVSVLAGGTAALLRLEVQPLRKSQQSQLYAVCSRRGPGLPWRLHGAPDGRLRVLEVVRPLLPQWLQGCIIVVLLALSGIFSGLNLGLMALDPMELRVVQRCGSDRERRYAGKIEPVRRQGNYLLCSLLLGNVLVNTTLTTLLDDLIGSGLAAIMASTLGIVVLGEIVPQALCSRHGLAVGANTLFLTRFFMVLTFPLAYPVSKLLDCVLGQEIGTVYNREKLLEMLKVTEPYSGLVREEMNIIQGALELRTKTVEDVMTRVEDCFMLPHDTILDFSTMSSIMESGYTRIPVYENEKSNIVDILYVKDLAFVDPDDCTPLGTITRFYSHPVHFVFSDTKLDAVLEEFKKGKSHLAIVQKVNSEGEGDPFYEVMGLITLEDVIEEIIKSEILDESDLYTDNRSKKRVGRRQDKKDFSVFKDPENELKVKISPQLLLAAHRFLSTEVSLFAPTLFSEKTLLRLLKYPDVVQELHFNENDKKASEHYLYQRNKIADYFILVLQGKVEVEAGKENMKFESGAFSYYGVMAISSPPTIADLRSPSHMGSLNRSTSPSHERSDSISSTISGSNTQLSTQVQYMADFSVRAISDLQYVKINREQYQGSQRPAGMDTRLMRKEGVRPADLQSARKDIGNSDGVIRAQPGSFLRLRLYGSGLSNDTWPWVSAGAPEGHSCFPEPDSPVRLLQEFCVYSEASGTVTLQALDRGTGRSGLMHSVGDALAQQAAPWLVAFLIVLFVLLSGVLRGLQVSTLTLEPPELGILRDWGTPSERFTATRLDHLRTRWGSYTLISLVTLCCLANSATAVLLYHVTGSIVAAIFSAAGLILLAGEALPAAICSRWGPWLASKSLWLTHFFLLIIGPVSFPFSWLLELTFGQDPSCCRLRLRILEMARCGDPYSELVRDEFSKGALRSRTVEDILTPVSDCFMLPSDALLDFTTMSSIMESGYTRIPVYENERSNIVDILYVKDLAFVDPDDCTPLSTITRFYSHPVHFVFSDTKLDAVLEEFKKGKSHLAIVQKVNNEGEGDPFYEVMGLVTLEDVIEEIIKSEILDESEDCKRKVKKKRPPVELVSIPRGGEDLSFFKTCDAEQKVKISPQLLLATQRFLSQEVDLFSTSRVSEKVLLNLLKLPGITQEVKFDDSDHFSPEHYLYLRSQPVDYFVLILQGRVQVEIGKEGLKFENGAFTYYGVAALNINLLGHNSASGCEQSDSDTGLYCPDYTVRAMSDLQIVKVSRLQYLNALRSSSSHTNPQSPDSIELKILPNSQTQLLNSRNTDSALLINCSVMGTIESFS</sequence>
<accession>A0AAD1RNF6</accession>
<feature type="domain" description="CNNM transmembrane" evidence="18">
    <location>
        <begin position="171"/>
        <end position="351"/>
    </location>
</feature>
<feature type="transmembrane region" description="Helical" evidence="13">
    <location>
        <begin position="291"/>
        <end position="311"/>
    </location>
</feature>
<feature type="transmembrane region" description="Helical" evidence="13">
    <location>
        <begin position="956"/>
        <end position="977"/>
    </location>
</feature>
<dbReference type="Pfam" id="PF00571">
    <property type="entry name" value="CBS"/>
    <property type="match status" value="2"/>
</dbReference>
<gene>
    <name evidence="19" type="ORF">PECUL_23A043216</name>
</gene>
<evidence type="ECO:0000256" key="1">
    <source>
        <dbReference type="ARBA" id="ARBA00004651"/>
    </source>
</evidence>
<dbReference type="GO" id="GO:0015095">
    <property type="term" value="F:magnesium ion transmembrane transporter activity"/>
    <property type="evidence" value="ECO:0007669"/>
    <property type="project" value="TreeGrafter"/>
</dbReference>
<dbReference type="Pfam" id="PF25511">
    <property type="entry name" value="Ig_CNNM4_N"/>
    <property type="match status" value="1"/>
</dbReference>
<dbReference type="CDD" id="cd04590">
    <property type="entry name" value="CBS_pair_CorC_HlyC_assoc"/>
    <property type="match status" value="2"/>
</dbReference>
<dbReference type="InterPro" id="IPR018490">
    <property type="entry name" value="cNMP-bd_dom_sf"/>
</dbReference>
<dbReference type="InterPro" id="IPR000595">
    <property type="entry name" value="cNMP-bd_dom"/>
</dbReference>
<dbReference type="InterPro" id="IPR000644">
    <property type="entry name" value="CBS_dom"/>
</dbReference>
<dbReference type="GO" id="GO:0010960">
    <property type="term" value="P:magnesium ion homeostasis"/>
    <property type="evidence" value="ECO:0007669"/>
    <property type="project" value="InterPro"/>
</dbReference>
<feature type="transmembrane region" description="Helical" evidence="13">
    <location>
        <begin position="234"/>
        <end position="254"/>
    </location>
</feature>
<dbReference type="InterPro" id="IPR046342">
    <property type="entry name" value="CBS_dom_sf"/>
</dbReference>
<evidence type="ECO:0000256" key="14">
    <source>
        <dbReference type="SAM" id="MobiDB-lite"/>
    </source>
</evidence>
<feature type="transmembrane region" description="Helical" evidence="13">
    <location>
        <begin position="176"/>
        <end position="202"/>
    </location>
</feature>
<keyword evidence="7 12" id="KW-1133">Transmembrane helix</keyword>
<dbReference type="PANTHER" id="PTHR12064:SF26">
    <property type="entry name" value="METAL TRANSPORTER CNNM4"/>
    <property type="match status" value="1"/>
</dbReference>
<dbReference type="InterPro" id="IPR002550">
    <property type="entry name" value="CNNM"/>
</dbReference>
<dbReference type="SUPFAM" id="SSF51206">
    <property type="entry name" value="cAMP-binding domain-like"/>
    <property type="match status" value="1"/>
</dbReference>
<evidence type="ECO:0000256" key="13">
    <source>
        <dbReference type="RuleBase" id="RU369091"/>
    </source>
</evidence>
<dbReference type="SUPFAM" id="SSF54631">
    <property type="entry name" value="CBS-domain pair"/>
    <property type="match status" value="2"/>
</dbReference>
<name>A0AAD1RNF6_PELCU</name>
<feature type="signal peptide" evidence="15">
    <location>
        <begin position="1"/>
        <end position="27"/>
    </location>
</feature>
<feature type="domain" description="CBS" evidence="17">
    <location>
        <begin position="1094"/>
        <end position="1160"/>
    </location>
</feature>
<feature type="domain" description="CBS" evidence="17">
    <location>
        <begin position="438"/>
        <end position="504"/>
    </location>
</feature>
<feature type="transmembrane region" description="Helical" evidence="13">
    <location>
        <begin position="832"/>
        <end position="851"/>
    </location>
</feature>
<keyword evidence="8" id="KW-0406">Ion transport</keyword>
<comment type="subcellular location">
    <subcellularLocation>
        <location evidence="1 13">Cell membrane</location>
        <topology evidence="1 13">Multi-pass membrane protein</topology>
    </subcellularLocation>
</comment>
<evidence type="ECO:0000256" key="2">
    <source>
        <dbReference type="ARBA" id="ARBA00010484"/>
    </source>
</evidence>
<proteinExistence type="inferred from homology"/>
<evidence type="ECO:0000256" key="9">
    <source>
        <dbReference type="ARBA" id="ARBA00023122"/>
    </source>
</evidence>
<evidence type="ECO:0000256" key="15">
    <source>
        <dbReference type="SAM" id="SignalP"/>
    </source>
</evidence>
<dbReference type="PANTHER" id="PTHR12064">
    <property type="entry name" value="METAL TRANSPORTER CNNM"/>
    <property type="match status" value="1"/>
</dbReference>
<dbReference type="FunFam" id="3.10.580.10:FF:000001">
    <property type="entry name" value="Putative metal transporter CNNM3 isoform 2"/>
    <property type="match status" value="2"/>
</dbReference>
<keyword evidence="6" id="KW-0677">Repeat</keyword>
<evidence type="ECO:0000256" key="10">
    <source>
        <dbReference type="ARBA" id="ARBA00023136"/>
    </source>
</evidence>
<dbReference type="PROSITE" id="PS50042">
    <property type="entry name" value="CNMP_BINDING_3"/>
    <property type="match status" value="1"/>
</dbReference>
<keyword evidence="10 12" id="KW-0472">Membrane</keyword>
<dbReference type="GO" id="GO:0015081">
    <property type="term" value="F:sodium ion transmembrane transporter activity"/>
    <property type="evidence" value="ECO:0007669"/>
    <property type="project" value="TreeGrafter"/>
</dbReference>
<evidence type="ECO:0000259" key="17">
    <source>
        <dbReference type="PROSITE" id="PS51371"/>
    </source>
</evidence>
<dbReference type="Pfam" id="PF01595">
    <property type="entry name" value="CNNM"/>
    <property type="match status" value="2"/>
</dbReference>
<dbReference type="Proteomes" id="UP001295444">
    <property type="component" value="Chromosome 03"/>
</dbReference>
<feature type="transmembrane region" description="Helical" evidence="13">
    <location>
        <begin position="260"/>
        <end position="279"/>
    </location>
</feature>
<dbReference type="InterPro" id="IPR045095">
    <property type="entry name" value="ACDP"/>
</dbReference>
<keyword evidence="20" id="KW-1185">Reference proteome</keyword>
<evidence type="ECO:0000313" key="20">
    <source>
        <dbReference type="Proteomes" id="UP001295444"/>
    </source>
</evidence>
<feature type="chain" id="PRO_5042017882" description="Metal transporter" evidence="15">
    <location>
        <begin position="28"/>
        <end position="1399"/>
    </location>
</feature>
<feature type="region of interest" description="Disordered" evidence="14">
    <location>
        <begin position="647"/>
        <end position="676"/>
    </location>
</feature>
<organism evidence="19 20">
    <name type="scientific">Pelobates cultripes</name>
    <name type="common">Western spadefoot toad</name>
    <dbReference type="NCBI Taxonomy" id="61616"/>
    <lineage>
        <taxon>Eukaryota</taxon>
        <taxon>Metazoa</taxon>
        <taxon>Chordata</taxon>
        <taxon>Craniata</taxon>
        <taxon>Vertebrata</taxon>
        <taxon>Euteleostomi</taxon>
        <taxon>Amphibia</taxon>
        <taxon>Batrachia</taxon>
        <taxon>Anura</taxon>
        <taxon>Pelobatoidea</taxon>
        <taxon>Pelobatidae</taxon>
        <taxon>Pelobates</taxon>
    </lineage>
</organism>